<protein>
    <recommendedName>
        <fullName evidence="3">TIR domain-containing protein</fullName>
    </recommendedName>
</protein>
<dbReference type="Gene3D" id="3.40.50.10140">
    <property type="entry name" value="Toll/interleukin-1 receptor homology (TIR) domain"/>
    <property type="match status" value="1"/>
</dbReference>
<feature type="domain" description="TIR" evidence="3">
    <location>
        <begin position="22"/>
        <end position="198"/>
    </location>
</feature>
<dbReference type="Gene3D" id="3.40.50.300">
    <property type="entry name" value="P-loop containing nucleotide triphosphate hydrolases"/>
    <property type="match status" value="1"/>
</dbReference>
<dbReference type="PANTHER" id="PTHR11017:SF555">
    <property type="entry name" value="TIR-NBS-LRR RCT1-LIKE RESISTANCE PROTEIN"/>
    <property type="match status" value="1"/>
</dbReference>
<dbReference type="Gene3D" id="3.80.10.10">
    <property type="entry name" value="Ribonuclease Inhibitor"/>
    <property type="match status" value="2"/>
</dbReference>
<dbReference type="PANTHER" id="PTHR11017">
    <property type="entry name" value="LEUCINE-RICH REPEAT-CONTAINING PROTEIN"/>
    <property type="match status" value="1"/>
</dbReference>
<dbReference type="Gene3D" id="1.10.8.430">
    <property type="entry name" value="Helical domain of apoptotic protease-activating factors"/>
    <property type="match status" value="1"/>
</dbReference>
<feature type="region of interest" description="Disordered" evidence="2">
    <location>
        <begin position="134"/>
        <end position="159"/>
    </location>
</feature>
<dbReference type="InterPro" id="IPR035897">
    <property type="entry name" value="Toll_tir_struct_dom_sf"/>
</dbReference>
<feature type="compositionally biased region" description="Basic residues" evidence="2">
    <location>
        <begin position="142"/>
        <end position="152"/>
    </location>
</feature>
<dbReference type="GO" id="GO:0006952">
    <property type="term" value="P:defense response"/>
    <property type="evidence" value="ECO:0007669"/>
    <property type="project" value="InterPro"/>
</dbReference>
<dbReference type="FunFam" id="3.40.50.10140:FF:000007">
    <property type="entry name" value="Disease resistance protein (TIR-NBS-LRR class)"/>
    <property type="match status" value="1"/>
</dbReference>
<dbReference type="SUPFAM" id="SSF52200">
    <property type="entry name" value="Toll/Interleukin receptor TIR domain"/>
    <property type="match status" value="1"/>
</dbReference>
<dbReference type="InterPro" id="IPR032675">
    <property type="entry name" value="LRR_dom_sf"/>
</dbReference>
<dbReference type="AlphaFoldDB" id="A0AAV0RJ28"/>
<dbReference type="InterPro" id="IPR027417">
    <property type="entry name" value="P-loop_NTPase"/>
</dbReference>
<dbReference type="Proteomes" id="UP001154282">
    <property type="component" value="Unassembled WGS sequence"/>
</dbReference>
<keyword evidence="1" id="KW-0520">NAD</keyword>
<dbReference type="InterPro" id="IPR042197">
    <property type="entry name" value="Apaf_helical"/>
</dbReference>
<dbReference type="GO" id="GO:0043531">
    <property type="term" value="F:ADP binding"/>
    <property type="evidence" value="ECO:0007669"/>
    <property type="project" value="InterPro"/>
</dbReference>
<evidence type="ECO:0000256" key="1">
    <source>
        <dbReference type="ARBA" id="ARBA00023027"/>
    </source>
</evidence>
<proteinExistence type="predicted"/>
<organism evidence="4 5">
    <name type="scientific">Linum tenue</name>
    <dbReference type="NCBI Taxonomy" id="586396"/>
    <lineage>
        <taxon>Eukaryota</taxon>
        <taxon>Viridiplantae</taxon>
        <taxon>Streptophyta</taxon>
        <taxon>Embryophyta</taxon>
        <taxon>Tracheophyta</taxon>
        <taxon>Spermatophyta</taxon>
        <taxon>Magnoliopsida</taxon>
        <taxon>eudicotyledons</taxon>
        <taxon>Gunneridae</taxon>
        <taxon>Pentapetalae</taxon>
        <taxon>rosids</taxon>
        <taxon>fabids</taxon>
        <taxon>Malpighiales</taxon>
        <taxon>Linaceae</taxon>
        <taxon>Linum</taxon>
    </lineage>
</organism>
<dbReference type="Pfam" id="PF00931">
    <property type="entry name" value="NB-ARC"/>
    <property type="match status" value="1"/>
</dbReference>
<dbReference type="PROSITE" id="PS50104">
    <property type="entry name" value="TIR"/>
    <property type="match status" value="1"/>
</dbReference>
<dbReference type="SUPFAM" id="SSF52540">
    <property type="entry name" value="P-loop containing nucleoside triphosphate hydrolases"/>
    <property type="match status" value="1"/>
</dbReference>
<dbReference type="SMART" id="SM00255">
    <property type="entry name" value="TIR"/>
    <property type="match status" value="1"/>
</dbReference>
<dbReference type="SUPFAM" id="SSF52047">
    <property type="entry name" value="RNI-like"/>
    <property type="match status" value="1"/>
</dbReference>
<gene>
    <name evidence="4" type="ORF">LITE_LOCUS47988</name>
</gene>
<dbReference type="PRINTS" id="PR00364">
    <property type="entry name" value="DISEASERSIST"/>
</dbReference>
<dbReference type="InterPro" id="IPR000157">
    <property type="entry name" value="TIR_dom"/>
</dbReference>
<sequence>MAASPPSLRSSHHPYSSYSGKWEYDVFLCFRGDDTRAGFTSHLRAALRDKQIKVFIDDMLNKTESIDELISVLQRSALSVVIFSENFADSSWCLNEVATISQSMLEFRHRVLPVFYKVDPSDVKDDSGSYAATIEQKYGARPPKKRKNKHGASKSPEDRKRWMDALKVVANCAAHTSQAIKIDSELLEAIVNSVLKILVDMSPRVKSDNLIGIDARVSEVEQLIAMNMNDFRIIELFGMPGVGKTTLATACYQRLISLTNGIKHQFVRNINQRCEMENGMEGIITKLYSALLSESNINYDDLDVSYRRSRLSRLRVFLVLDDVGTLSQLEQLLLGDLLSSTHLFAPGSRIILTTRNRMVLGNVGARIYHVGCLDYNESVQLFGIHAFGRSLPPDDWMELSHWALSYCKGNPLAIKVFGCTLSGKGREYWVSFLNDRQIPTPGIHEVFKKCYNTLGVEENRFFLDIACLFYGTTKSLLIKYYQAHYVLENLIDKSFCISVAGDIGEGIYVHDLLRETAWSIVNEEPKLGNRTMLKNADDIHQLLTRSSSLNGGRVTEGIYLDLSEVNEMRLEAKAFDGMTSLRCLKFLCPRYENGAIKVRVPYGGLDFLPDSLRWLRWDIFPSKYLPSTFSPEKLVTLSLRGSPILERCWEVEPPLVNLVWLDLSHCINLVAIPNLSGSQKLEYLLLQGCKSLIEIPSHLQDLDKLVAMFLDDCTNLRSLPPKFNSKFFKSLWLANCPKITRCPEINSGELVSLNLLETPIIALPSAIHDIKQGGRLYLCGEHITSFPVILTSLKEFRLCHTRIREMDCYDYDDDQQNSLPRFVRLDLVCNPQLKGLSRNIWKMVSQTLTLQNCPLIETLPEISQPVTELTQLSITGSRNLKSFPTGINNLSSLLQLDFDGTAIKSLPSAILELDQLSILNLSFNKSLEFIPSDISKLANLSLLCLAGCSRILSLPDLPPNLLTLTVSGCELLQALPSNIGRLRWKDLYFEDCSQLDTHLPKEILNNFPDHAASNLHPQGVLQYSGSEFPEWFAYSSVDYKNDSCMMVQLPPPNSTIRRPIKGIAFGVVCSSDIGLVLMSITWDSNFGTSAAASWSSPGSGLTQSDNVFIWYEKNLFGEIKKGIPEEAEPWYERYAGRAVSFRFSLQPVRGEDPEKLKSIKIKTFGVSLLY</sequence>
<evidence type="ECO:0000259" key="3">
    <source>
        <dbReference type="PROSITE" id="PS50104"/>
    </source>
</evidence>
<name>A0AAV0RJ28_9ROSI</name>
<dbReference type="SUPFAM" id="SSF52058">
    <property type="entry name" value="L domain-like"/>
    <property type="match status" value="1"/>
</dbReference>
<evidence type="ECO:0000256" key="2">
    <source>
        <dbReference type="SAM" id="MobiDB-lite"/>
    </source>
</evidence>
<dbReference type="InterPro" id="IPR002182">
    <property type="entry name" value="NB-ARC"/>
</dbReference>
<dbReference type="EMBL" id="CAMGYJ010000010">
    <property type="protein sequence ID" value="CAI0556468.1"/>
    <property type="molecule type" value="Genomic_DNA"/>
</dbReference>
<keyword evidence="5" id="KW-1185">Reference proteome</keyword>
<dbReference type="InterPro" id="IPR044974">
    <property type="entry name" value="Disease_R_plants"/>
</dbReference>
<dbReference type="GO" id="GO:0007165">
    <property type="term" value="P:signal transduction"/>
    <property type="evidence" value="ECO:0007669"/>
    <property type="project" value="InterPro"/>
</dbReference>
<accession>A0AAV0RJ28</accession>
<reference evidence="4" key="1">
    <citation type="submission" date="2022-08" db="EMBL/GenBank/DDBJ databases">
        <authorList>
            <person name="Gutierrez-Valencia J."/>
        </authorList>
    </citation>
    <scope>NUCLEOTIDE SEQUENCE</scope>
</reference>
<evidence type="ECO:0000313" key="4">
    <source>
        <dbReference type="EMBL" id="CAI0556468.1"/>
    </source>
</evidence>
<evidence type="ECO:0000313" key="5">
    <source>
        <dbReference type="Proteomes" id="UP001154282"/>
    </source>
</evidence>
<dbReference type="Pfam" id="PF01582">
    <property type="entry name" value="TIR"/>
    <property type="match status" value="1"/>
</dbReference>
<comment type="caution">
    <text evidence="4">The sequence shown here is derived from an EMBL/GenBank/DDBJ whole genome shotgun (WGS) entry which is preliminary data.</text>
</comment>